<evidence type="ECO:0000313" key="1">
    <source>
        <dbReference type="EMBL" id="PIU03337.1"/>
    </source>
</evidence>
<gene>
    <name evidence="1" type="ORF">COT44_03905</name>
</gene>
<organism evidence="1 2">
    <name type="scientific">Candidatus Shapirobacteria bacterium CG08_land_8_20_14_0_20_39_18</name>
    <dbReference type="NCBI Taxonomy" id="1974883"/>
    <lineage>
        <taxon>Bacteria</taxon>
        <taxon>Candidatus Shapironibacteriota</taxon>
    </lineage>
</organism>
<reference evidence="2" key="1">
    <citation type="submission" date="2017-09" db="EMBL/GenBank/DDBJ databases">
        <title>Depth-based differentiation of microbial function through sediment-hosted aquifers and enrichment of novel symbionts in the deep terrestrial subsurface.</title>
        <authorList>
            <person name="Probst A.J."/>
            <person name="Ladd B."/>
            <person name="Jarett J.K."/>
            <person name="Geller-Mcgrath D.E."/>
            <person name="Sieber C.M.K."/>
            <person name="Emerson J.B."/>
            <person name="Anantharaman K."/>
            <person name="Thomas B.C."/>
            <person name="Malmstrom R."/>
            <person name="Stieglmeier M."/>
            <person name="Klingl A."/>
            <person name="Woyke T."/>
            <person name="Ryan C.M."/>
            <person name="Banfield J.F."/>
        </authorList>
    </citation>
    <scope>NUCLEOTIDE SEQUENCE [LARGE SCALE GENOMIC DNA]</scope>
</reference>
<comment type="caution">
    <text evidence="1">The sequence shown here is derived from an EMBL/GenBank/DDBJ whole genome shotgun (WGS) entry which is preliminary data.</text>
</comment>
<sequence>MKHKLFFTKPPELITLEPRIKKLLEKYHLDQYYSVEDLELMIYECLPENEFNVFDPVIEHLVLAEDKADFLIFLNNELWNATPLKMLGGISPIQSMNSDRLKEKREVMD</sequence>
<accession>A0A2M6XCI4</accession>
<evidence type="ECO:0000313" key="2">
    <source>
        <dbReference type="Proteomes" id="UP000228996"/>
    </source>
</evidence>
<protein>
    <submittedName>
        <fullName evidence="1">Uncharacterized protein</fullName>
    </submittedName>
</protein>
<dbReference type="Proteomes" id="UP000228996">
    <property type="component" value="Unassembled WGS sequence"/>
</dbReference>
<name>A0A2M6XCI4_9BACT</name>
<dbReference type="AlphaFoldDB" id="A0A2M6XCI4"/>
<proteinExistence type="predicted"/>
<dbReference type="EMBL" id="PEYO01000018">
    <property type="protein sequence ID" value="PIU03337.1"/>
    <property type="molecule type" value="Genomic_DNA"/>
</dbReference>